<dbReference type="AlphaFoldDB" id="A0AB35WD33"/>
<evidence type="ECO:0000259" key="1">
    <source>
        <dbReference type="Pfam" id="PF06094"/>
    </source>
</evidence>
<organism evidence="2 3">
    <name type="scientific">Klebsiella michiganensis</name>
    <dbReference type="NCBI Taxonomy" id="1134687"/>
    <lineage>
        <taxon>Bacteria</taxon>
        <taxon>Pseudomonadati</taxon>
        <taxon>Pseudomonadota</taxon>
        <taxon>Gammaproteobacteria</taxon>
        <taxon>Enterobacterales</taxon>
        <taxon>Enterobacteriaceae</taxon>
        <taxon>Klebsiella/Raoultella group</taxon>
        <taxon>Klebsiella</taxon>
    </lineage>
</organism>
<comment type="caution">
    <text evidence="2">The sequence shown here is derived from an EMBL/GenBank/DDBJ whole genome shotgun (WGS) entry which is preliminary data.</text>
</comment>
<dbReference type="SUPFAM" id="SSF110857">
    <property type="entry name" value="Gamma-glutamyl cyclotransferase-like"/>
    <property type="match status" value="1"/>
</dbReference>
<dbReference type="EMBL" id="JARTTH020000001">
    <property type="protein sequence ID" value="MEC6051908.1"/>
    <property type="molecule type" value="Genomic_DNA"/>
</dbReference>
<accession>A0AB35WD33</accession>
<evidence type="ECO:0000313" key="2">
    <source>
        <dbReference type="EMBL" id="MEC6051908.1"/>
    </source>
</evidence>
<sequence length="111" mass="12451">MESLFVYGTLGPGRPNAHILENIGGTWQEGHVGGSLLEKGWGAEMGYPGIVLDDSGHRVPGFLFKSENLHNYWHLLDEFEGSEYERVPVEVTTSNGQTVDWPLYFHTLFIT</sequence>
<evidence type="ECO:0000313" key="3">
    <source>
        <dbReference type="Proteomes" id="UP001175817"/>
    </source>
</evidence>
<gene>
    <name evidence="2" type="ORF">QAB24_015515</name>
</gene>
<dbReference type="Gene3D" id="3.10.490.10">
    <property type="entry name" value="Gamma-glutamyl cyclotransferase-like"/>
    <property type="match status" value="1"/>
</dbReference>
<feature type="domain" description="Gamma-glutamylcyclotransferase AIG2-like" evidence="1">
    <location>
        <begin position="4"/>
        <end position="105"/>
    </location>
</feature>
<dbReference type="Pfam" id="PF06094">
    <property type="entry name" value="GGACT"/>
    <property type="match status" value="1"/>
</dbReference>
<protein>
    <submittedName>
        <fullName evidence="2">Gamma-glutamylcyclotransferase</fullName>
    </submittedName>
</protein>
<dbReference type="InterPro" id="IPR036568">
    <property type="entry name" value="GGCT-like_sf"/>
</dbReference>
<dbReference type="Proteomes" id="UP001175817">
    <property type="component" value="Unassembled WGS sequence"/>
</dbReference>
<dbReference type="RefSeq" id="WP_232391854.1">
    <property type="nucleotide sequence ID" value="NZ_CP089407.1"/>
</dbReference>
<dbReference type="InterPro" id="IPR009288">
    <property type="entry name" value="AIG2-like_dom"/>
</dbReference>
<reference evidence="2" key="1">
    <citation type="journal article" date="2023" name="Nat. Commun.">
        <title>Genomic dissection of endemic carbapenem resistance reveals metallo-beta-lactamase dissemination through clonal, plasmid and integron transfer.</title>
        <authorList>
            <person name="Macesic N."/>
            <person name="Hawkey J."/>
            <person name="Vezina B."/>
            <person name="Wisniewski J.A."/>
            <person name="Cottingham H."/>
            <person name="Blakeway L.V."/>
            <person name="Harshegyi T."/>
            <person name="Pragastis K."/>
            <person name="Badoordeen G.Z."/>
            <person name="Dennison A."/>
            <person name="Spelman D.W."/>
            <person name="Jenney A.W.J."/>
            <person name="Peleg A.Y."/>
        </authorList>
    </citation>
    <scope>NUCLEOTIDE SEQUENCE</scope>
    <source>
        <strain evidence="2">CPO078</strain>
    </source>
</reference>
<name>A0AB35WD33_9ENTR</name>
<dbReference type="InterPro" id="IPR013024">
    <property type="entry name" value="GGCT-like"/>
</dbReference>
<proteinExistence type="predicted"/>
<reference evidence="2" key="2">
    <citation type="submission" date="2024-01" db="EMBL/GenBank/DDBJ databases">
        <authorList>
            <person name="Macesic N."/>
        </authorList>
    </citation>
    <scope>NUCLEOTIDE SEQUENCE</scope>
    <source>
        <strain evidence="2">CPO078</strain>
    </source>
</reference>
<dbReference type="CDD" id="cd06661">
    <property type="entry name" value="GGCT_like"/>
    <property type="match status" value="1"/>
</dbReference>